<keyword evidence="3" id="KW-0413">Isomerase</keyword>
<dbReference type="InterPro" id="IPR029065">
    <property type="entry name" value="Enolase_C-like"/>
</dbReference>
<keyword evidence="6" id="KW-1185">Reference proteome</keyword>
<keyword evidence="2" id="KW-0479">Metal-binding</keyword>
<dbReference type="GO" id="GO:0016854">
    <property type="term" value="F:racemase and epimerase activity"/>
    <property type="evidence" value="ECO:0007669"/>
    <property type="project" value="UniProtKB-ARBA"/>
</dbReference>
<dbReference type="OrthoDB" id="9802699at2"/>
<gene>
    <name evidence="5" type="ORF">DES37_11872</name>
</gene>
<protein>
    <submittedName>
        <fullName evidence="5">L-alanine-DL-glutamate epimerase-like enolase superfamily enzyme</fullName>
    </submittedName>
</protein>
<dbReference type="Pfam" id="PF02746">
    <property type="entry name" value="MR_MLE_N"/>
    <property type="match status" value="1"/>
</dbReference>
<comment type="similarity">
    <text evidence="1">Belongs to the mandelate racemase/muconate lactonizing enzyme family.</text>
</comment>
<evidence type="ECO:0000259" key="4">
    <source>
        <dbReference type="SMART" id="SM00922"/>
    </source>
</evidence>
<dbReference type="InterPro" id="IPR036849">
    <property type="entry name" value="Enolase-like_C_sf"/>
</dbReference>
<dbReference type="PANTHER" id="PTHR48073:SF2">
    <property type="entry name" value="O-SUCCINYLBENZOATE SYNTHASE"/>
    <property type="match status" value="1"/>
</dbReference>
<dbReference type="RefSeq" id="WP_110027924.1">
    <property type="nucleotide sequence ID" value="NZ_QGTS01000018.1"/>
</dbReference>
<dbReference type="InterPro" id="IPR029017">
    <property type="entry name" value="Enolase-like_N"/>
</dbReference>
<sequence>MKGRLYRGMLHYRGVTLHTASSGSVSGLDTLWLHLECDGVYGTGEVRLNIRYLHGYSEQQVLDNLTHWLNALNWHTTPADMLAAVHHPDSTLLAPARMVVDIALHDLLARQQGQSLAAWLGQPGSACAFPTNQTLFWGSEQQLLDQAQHYVDRGFTQLKLRTGVADFATDLNRLTILRQHFGSAISLAIDVNGQWSPEQAQEYFPQLSPLQLSYIEQPLAPANDHRLGELSALGIPVMLDESLNSPAAITRLIEADGQLRGHLKLVKMGGIAPLMEAARQLQLAGVPFMVGQMNEGHVATAAALQVCRVLQPVWGELYGADGLTDDPACGLFYHDGTVRVAESAGLGVVFNPAQATFIQEWNYAN</sequence>
<proteinExistence type="inferred from homology"/>
<evidence type="ECO:0000313" key="5">
    <source>
        <dbReference type="EMBL" id="PWW02717.1"/>
    </source>
</evidence>
<dbReference type="Pfam" id="PF13378">
    <property type="entry name" value="MR_MLE_C"/>
    <property type="match status" value="1"/>
</dbReference>
<accession>A0A317PQC4</accession>
<evidence type="ECO:0000256" key="1">
    <source>
        <dbReference type="ARBA" id="ARBA00008031"/>
    </source>
</evidence>
<evidence type="ECO:0000313" key="6">
    <source>
        <dbReference type="Proteomes" id="UP000246744"/>
    </source>
</evidence>
<dbReference type="InterPro" id="IPR013341">
    <property type="entry name" value="Mandelate_racemase_N_dom"/>
</dbReference>
<comment type="caution">
    <text evidence="5">The sequence shown here is derived from an EMBL/GenBank/DDBJ whole genome shotgun (WGS) entry which is preliminary data.</text>
</comment>
<dbReference type="SUPFAM" id="SSF54826">
    <property type="entry name" value="Enolase N-terminal domain-like"/>
    <property type="match status" value="1"/>
</dbReference>
<dbReference type="GO" id="GO:0006518">
    <property type="term" value="P:peptide metabolic process"/>
    <property type="evidence" value="ECO:0007669"/>
    <property type="project" value="UniProtKB-ARBA"/>
</dbReference>
<dbReference type="EMBL" id="QGTS01000018">
    <property type="protein sequence ID" value="PWW02717.1"/>
    <property type="molecule type" value="Genomic_DNA"/>
</dbReference>
<dbReference type="PROSITE" id="PS00909">
    <property type="entry name" value="MR_MLE_2"/>
    <property type="match status" value="1"/>
</dbReference>
<dbReference type="Gene3D" id="3.20.20.120">
    <property type="entry name" value="Enolase-like C-terminal domain"/>
    <property type="match status" value="1"/>
</dbReference>
<dbReference type="InterPro" id="IPR018110">
    <property type="entry name" value="Mandel_Rmase/mucon_lact_enz_CS"/>
</dbReference>
<evidence type="ECO:0000256" key="3">
    <source>
        <dbReference type="ARBA" id="ARBA00023235"/>
    </source>
</evidence>
<dbReference type="SMART" id="SM00922">
    <property type="entry name" value="MR_MLE"/>
    <property type="match status" value="1"/>
</dbReference>
<dbReference type="AlphaFoldDB" id="A0A317PQC4"/>
<feature type="domain" description="Mandelate racemase/muconate lactonizing enzyme C-terminal" evidence="4">
    <location>
        <begin position="140"/>
        <end position="236"/>
    </location>
</feature>
<dbReference type="Gene3D" id="3.30.390.10">
    <property type="entry name" value="Enolase-like, N-terminal domain"/>
    <property type="match status" value="1"/>
</dbReference>
<dbReference type="GO" id="GO:0009063">
    <property type="term" value="P:amino acid catabolic process"/>
    <property type="evidence" value="ECO:0007669"/>
    <property type="project" value="InterPro"/>
</dbReference>
<name>A0A317PQC4_9ENTR</name>
<dbReference type="SFLD" id="SFLDS00001">
    <property type="entry name" value="Enolase"/>
    <property type="match status" value="1"/>
</dbReference>
<dbReference type="Proteomes" id="UP000246744">
    <property type="component" value="Unassembled WGS sequence"/>
</dbReference>
<reference evidence="5 6" key="1">
    <citation type="submission" date="2018-05" db="EMBL/GenBank/DDBJ databases">
        <title>Genomic Encyclopedia of Type Strains, Phase IV (KMG-IV): sequencing the most valuable type-strain genomes for metagenomic binning, comparative biology and taxonomic classification.</title>
        <authorList>
            <person name="Goeker M."/>
        </authorList>
    </citation>
    <scope>NUCLEOTIDE SEQUENCE [LARGE SCALE GENOMIC DNA]</scope>
    <source>
        <strain evidence="5 6">DSM 19579</strain>
    </source>
</reference>
<dbReference type="SUPFAM" id="SSF51604">
    <property type="entry name" value="Enolase C-terminal domain-like"/>
    <property type="match status" value="1"/>
</dbReference>
<dbReference type="PANTHER" id="PTHR48073">
    <property type="entry name" value="O-SUCCINYLBENZOATE SYNTHASE-RELATED"/>
    <property type="match status" value="1"/>
</dbReference>
<evidence type="ECO:0000256" key="2">
    <source>
        <dbReference type="ARBA" id="ARBA00022723"/>
    </source>
</evidence>
<dbReference type="InterPro" id="IPR013342">
    <property type="entry name" value="Mandelate_racemase_C"/>
</dbReference>
<organism evidence="5 6">
    <name type="scientific">Mangrovibacter plantisponsor</name>
    <dbReference type="NCBI Taxonomy" id="451513"/>
    <lineage>
        <taxon>Bacteria</taxon>
        <taxon>Pseudomonadati</taxon>
        <taxon>Pseudomonadota</taxon>
        <taxon>Gammaproteobacteria</taxon>
        <taxon>Enterobacterales</taxon>
        <taxon>Enterobacteriaceae</taxon>
        <taxon>Mangrovibacter</taxon>
    </lineage>
</organism>
<dbReference type="GO" id="GO:0046872">
    <property type="term" value="F:metal ion binding"/>
    <property type="evidence" value="ECO:0007669"/>
    <property type="project" value="UniProtKB-KW"/>
</dbReference>